<keyword evidence="3" id="KW-1185">Reference proteome</keyword>
<evidence type="ECO:0000313" key="3">
    <source>
        <dbReference type="Proteomes" id="UP001603418"/>
    </source>
</evidence>
<sequence>MNELTWFKASYSDGEGGECVEVALNWRKSSYSSGEGGECVEVAACPTTIHVRDSKQNPATAPTLAVPATAWHAFLGLARS</sequence>
<accession>A0ABW6Z220</accession>
<dbReference type="Proteomes" id="UP001603418">
    <property type="component" value="Unassembled WGS sequence"/>
</dbReference>
<dbReference type="Pfam" id="PF04149">
    <property type="entry name" value="DUF397"/>
    <property type="match status" value="2"/>
</dbReference>
<feature type="domain" description="DUF397" evidence="1">
    <location>
        <begin position="24"/>
        <end position="78"/>
    </location>
</feature>
<feature type="domain" description="DUF397" evidence="1">
    <location>
        <begin position="4"/>
        <end position="23"/>
    </location>
</feature>
<gene>
    <name evidence="2" type="ORF">ACF1HC_23505</name>
</gene>
<dbReference type="InterPro" id="IPR007278">
    <property type="entry name" value="DUF397"/>
</dbReference>
<organism evidence="2 3">
    <name type="scientific">Streptomyces eurythermus</name>
    <dbReference type="NCBI Taxonomy" id="42237"/>
    <lineage>
        <taxon>Bacteria</taxon>
        <taxon>Bacillati</taxon>
        <taxon>Actinomycetota</taxon>
        <taxon>Actinomycetes</taxon>
        <taxon>Kitasatosporales</taxon>
        <taxon>Streptomycetaceae</taxon>
        <taxon>Streptomyces</taxon>
    </lineage>
</organism>
<protein>
    <submittedName>
        <fullName evidence="2">DUF397 domain-containing protein</fullName>
    </submittedName>
</protein>
<dbReference type="EMBL" id="JBICBM010000011">
    <property type="protein sequence ID" value="MFF9884535.1"/>
    <property type="molecule type" value="Genomic_DNA"/>
</dbReference>
<reference evidence="2 3" key="1">
    <citation type="submission" date="2024-10" db="EMBL/GenBank/DDBJ databases">
        <title>The Natural Products Discovery Center: Release of the First 8490 Sequenced Strains for Exploring Actinobacteria Biosynthetic Diversity.</title>
        <authorList>
            <person name="Kalkreuter E."/>
            <person name="Kautsar S.A."/>
            <person name="Yang D."/>
            <person name="Bader C.D."/>
            <person name="Teijaro C.N."/>
            <person name="Fluegel L."/>
            <person name="Davis C.M."/>
            <person name="Simpson J.R."/>
            <person name="Lauterbach L."/>
            <person name="Steele A.D."/>
            <person name="Gui C."/>
            <person name="Meng S."/>
            <person name="Li G."/>
            <person name="Viehrig K."/>
            <person name="Ye F."/>
            <person name="Su P."/>
            <person name="Kiefer A.F."/>
            <person name="Nichols A."/>
            <person name="Cepeda A.J."/>
            <person name="Yan W."/>
            <person name="Fan B."/>
            <person name="Jiang Y."/>
            <person name="Adhikari A."/>
            <person name="Zheng C.-J."/>
            <person name="Schuster L."/>
            <person name="Cowan T.M."/>
            <person name="Smanski M.J."/>
            <person name="Chevrette M.G."/>
            <person name="De Carvalho L.P.S."/>
            <person name="Shen B."/>
        </authorList>
    </citation>
    <scope>NUCLEOTIDE SEQUENCE [LARGE SCALE GENOMIC DNA]</scope>
    <source>
        <strain evidence="2 3">NPDC013366</strain>
    </source>
</reference>
<name>A0ABW6Z220_9ACTN</name>
<evidence type="ECO:0000313" key="2">
    <source>
        <dbReference type="EMBL" id="MFF9884535.1"/>
    </source>
</evidence>
<comment type="caution">
    <text evidence="2">The sequence shown here is derived from an EMBL/GenBank/DDBJ whole genome shotgun (WGS) entry which is preliminary data.</text>
</comment>
<evidence type="ECO:0000259" key="1">
    <source>
        <dbReference type="Pfam" id="PF04149"/>
    </source>
</evidence>
<proteinExistence type="predicted"/>
<dbReference type="RefSeq" id="WP_030784886.1">
    <property type="nucleotide sequence ID" value="NZ_JBFACJ010000010.1"/>
</dbReference>